<organism evidence="2 3">
    <name type="scientific">Burkholderia aenigmatica</name>
    <dbReference type="NCBI Taxonomy" id="2015348"/>
    <lineage>
        <taxon>Bacteria</taxon>
        <taxon>Pseudomonadati</taxon>
        <taxon>Pseudomonadota</taxon>
        <taxon>Betaproteobacteria</taxon>
        <taxon>Burkholderiales</taxon>
        <taxon>Burkholderiaceae</taxon>
        <taxon>Burkholderia</taxon>
        <taxon>Burkholderia cepacia complex</taxon>
    </lineage>
</organism>
<sequence length="71" mass="7865">MRPVHLLVVLPVLMVLVGPFFLNRVTPYVFGIPFLLAWLSSALVITSVVMAVIFYADRARLAANRVDHEGA</sequence>
<dbReference type="Proteomes" id="UP000214600">
    <property type="component" value="Unassembled WGS sequence"/>
</dbReference>
<evidence type="ECO:0000313" key="2">
    <source>
        <dbReference type="EMBL" id="OXI46300.1"/>
    </source>
</evidence>
<evidence type="ECO:0000313" key="3">
    <source>
        <dbReference type="Proteomes" id="UP000214600"/>
    </source>
</evidence>
<dbReference type="OrthoDB" id="3628949at2"/>
<dbReference type="EMBL" id="NKFA01000006">
    <property type="protein sequence ID" value="OXI46300.1"/>
    <property type="molecule type" value="Genomic_DNA"/>
</dbReference>
<name>A0A228IV75_9BURK</name>
<keyword evidence="1" id="KW-0472">Membrane</keyword>
<evidence type="ECO:0000256" key="1">
    <source>
        <dbReference type="SAM" id="Phobius"/>
    </source>
</evidence>
<reference evidence="3" key="1">
    <citation type="submission" date="2017-06" db="EMBL/GenBank/DDBJ databases">
        <authorList>
            <person name="LiPuma J."/>
            <person name="Spilker T."/>
        </authorList>
    </citation>
    <scope>NUCLEOTIDE SEQUENCE [LARGE SCALE GENOMIC DNA]</scope>
    <source>
        <strain evidence="3">AU17325</strain>
    </source>
</reference>
<accession>A0A228IV75</accession>
<proteinExistence type="predicted"/>
<keyword evidence="1" id="KW-0812">Transmembrane</keyword>
<keyword evidence="1" id="KW-1133">Transmembrane helix</keyword>
<dbReference type="InterPro" id="IPR021741">
    <property type="entry name" value="DUF3311"/>
</dbReference>
<dbReference type="AlphaFoldDB" id="A0A228IV75"/>
<gene>
    <name evidence="2" type="ORF">CFB84_15945</name>
</gene>
<comment type="caution">
    <text evidence="2">The sequence shown here is derived from an EMBL/GenBank/DDBJ whole genome shotgun (WGS) entry which is preliminary data.</text>
</comment>
<dbReference type="RefSeq" id="WP_089451280.1">
    <property type="nucleotide sequence ID" value="NZ_NKFA01000006.1"/>
</dbReference>
<dbReference type="Pfam" id="PF11755">
    <property type="entry name" value="DUF3311"/>
    <property type="match status" value="1"/>
</dbReference>
<reference evidence="2 3" key="2">
    <citation type="submission" date="2017-08" db="EMBL/GenBank/DDBJ databases">
        <title>WGS of novel Burkholderia cepaca complex species.</title>
        <authorList>
            <person name="Lipuma J."/>
            <person name="Spilker T."/>
        </authorList>
    </citation>
    <scope>NUCLEOTIDE SEQUENCE [LARGE SCALE GENOMIC DNA]</scope>
    <source>
        <strain evidence="2 3">AU17325</strain>
    </source>
</reference>
<feature type="transmembrane region" description="Helical" evidence="1">
    <location>
        <begin position="32"/>
        <end position="56"/>
    </location>
</feature>
<protein>
    <submittedName>
        <fullName evidence="2">Permease</fullName>
    </submittedName>
</protein>